<dbReference type="EMBL" id="CP119311">
    <property type="protein sequence ID" value="WEK33682.1"/>
    <property type="molecule type" value="Genomic_DNA"/>
</dbReference>
<evidence type="ECO:0000256" key="6">
    <source>
        <dbReference type="ARBA" id="ARBA00023237"/>
    </source>
</evidence>
<dbReference type="Gene3D" id="2.170.130.10">
    <property type="entry name" value="TonB-dependent receptor, plug domain"/>
    <property type="match status" value="1"/>
</dbReference>
<name>A0AAJ6BEY6_9BACT</name>
<dbReference type="PROSITE" id="PS52016">
    <property type="entry name" value="TONB_DEPENDENT_REC_3"/>
    <property type="match status" value="1"/>
</dbReference>
<feature type="domain" description="Secretin/TonB short N-terminal" evidence="9">
    <location>
        <begin position="96"/>
        <end position="146"/>
    </location>
</feature>
<dbReference type="Pfam" id="PF07660">
    <property type="entry name" value="STN"/>
    <property type="match status" value="1"/>
</dbReference>
<dbReference type="Gene3D" id="2.40.170.20">
    <property type="entry name" value="TonB-dependent receptor, beta-barrel domain"/>
    <property type="match status" value="1"/>
</dbReference>
<dbReference type="InterPro" id="IPR023997">
    <property type="entry name" value="TonB-dep_OMP_SusC/RagA_CS"/>
</dbReference>
<comment type="similarity">
    <text evidence="7">Belongs to the TonB-dependent receptor family.</text>
</comment>
<sequence length="1168" mass="127719">MQKTAIGSRQGIPILSAIALLSGPVFYRQQVYRKSVSGPAFRIPAQMRRIMKLTSFLLLTFCLHVSATSSSQTITYTGRNIPLKAIFKEIKKQSGYVVLYNQQLLNNTHPVSVSVDAMPLADFLQVLFNDQPLHFRVDDRTIFLSEKPVESKSATIPSKLMLHPPALVLTGQILSPDGSALPGSSIRVLNSRKGTATDDQGRFSIPDLPEEASLEISAVGFAPLRLQLRSGTFYIVPIAGSRATAPAATLLSNKPGNLIVRLAPSTSKLDEVQVIAYGTTTRRLNTGSSVKVSSTEIAQQPVDNPLLALSGRVPGLVVTQSTGLPGSGLQVQIRGRNSISNGNDPLYIVDGVPYTNTLLPGDGYIMGLSSSAAGNPFSYLNPADIESITVLKDAGATAIYGSRGANGVILISTKKGKAGKPRVSINVQHGFGRVAKKLDLLNTRQYLDMRYEALRNDGSTPSLLNGDYDLVLWDTTRYTDWQKEFIGNTALFTDAQASLSGGNETTQFSIGAGYHRLSTVFPDNSADAKGSVHFSITNSSPDKRFNASLTGNYLVDNNQLPGMDLTRLGLTLAPDAPALYNPDGSLNWAPAPAGNSTFMNPLSVAKNTYQNKTNNLVANAVISYVLLPGITVKSSFGYTNMQTNEKSLYPSAHVSPEEKPFARGSASFVNNNISSWIIEPELGYKQMIGKGKLELQLGATIQQNNATGERINATGYPSDQVLGNMASATSLSSSGSTILVYKYNALYGRLNYNLNDEWLVDLTARRDGSSRFGRNNQFHNFGAAGIGWIFTREAFFKEQLPFLNFGKLRASYGSTGNDQIGDYRHLSLYNPVYTAGGNYQGTGGLQASRLTNPNLEWELTSKAEIALETGFLNDRLLLAVSYSHNESSNQLLSYNLPYTTGFNEIANNFPATVRNTSWEFLLNTVNLQQNQFSWTSSFNLTIPRNKLVAFPNLEQSTYASTLMIGQPLDIQQAFNYKGVDPATGLYQFASSTGDPFNPAFGTDQTLLINTQPKFYGGLQNNFRFKGFSLDFLFQFSKRTAYSNLFNTLPGMANANQLTDVLDRWQKSGDISNVQRFSANYSTYNQWGYAAMSNAGYTDVSFIRLKNASLSWELPASWTRTIHFQQARLYVQGQNLLTFTDYPGLDPENVSFLSVPPLRVITFGCQIGF</sequence>
<dbReference type="NCBIfam" id="TIGR04056">
    <property type="entry name" value="OMP_RagA_SusC"/>
    <property type="match status" value="1"/>
</dbReference>
<dbReference type="InterPro" id="IPR011662">
    <property type="entry name" value="Secretin/TonB_short_N"/>
</dbReference>
<evidence type="ECO:0000256" key="5">
    <source>
        <dbReference type="ARBA" id="ARBA00023136"/>
    </source>
</evidence>
<dbReference type="InterPro" id="IPR008969">
    <property type="entry name" value="CarboxyPept-like_regulatory"/>
</dbReference>
<feature type="domain" description="TonB-dependent receptor plug" evidence="10">
    <location>
        <begin position="286"/>
        <end position="408"/>
    </location>
</feature>
<dbReference type="InterPro" id="IPR012910">
    <property type="entry name" value="Plug_dom"/>
</dbReference>
<evidence type="ECO:0000256" key="8">
    <source>
        <dbReference type="SAM" id="Phobius"/>
    </source>
</evidence>
<evidence type="ECO:0000256" key="4">
    <source>
        <dbReference type="ARBA" id="ARBA00022692"/>
    </source>
</evidence>
<dbReference type="InterPro" id="IPR023996">
    <property type="entry name" value="TonB-dep_OMP_SusC/RagA"/>
</dbReference>
<dbReference type="InterPro" id="IPR037066">
    <property type="entry name" value="Plug_dom_sf"/>
</dbReference>
<keyword evidence="2 7" id="KW-0813">Transport</keyword>
<dbReference type="SUPFAM" id="SSF49464">
    <property type="entry name" value="Carboxypeptidase regulatory domain-like"/>
    <property type="match status" value="1"/>
</dbReference>
<keyword evidence="6 7" id="KW-0998">Cell outer membrane</keyword>
<organism evidence="11 12">
    <name type="scientific">Candidatus Pseudobacter hemicellulosilyticus</name>
    <dbReference type="NCBI Taxonomy" id="3121375"/>
    <lineage>
        <taxon>Bacteria</taxon>
        <taxon>Pseudomonadati</taxon>
        <taxon>Bacteroidota</taxon>
        <taxon>Chitinophagia</taxon>
        <taxon>Chitinophagales</taxon>
        <taxon>Chitinophagaceae</taxon>
        <taxon>Pseudobacter</taxon>
    </lineage>
</organism>
<protein>
    <submittedName>
        <fullName evidence="11">SusC/RagA family TonB-linked outer membrane protein</fullName>
    </submittedName>
</protein>
<keyword evidence="4 7" id="KW-0812">Transmembrane</keyword>
<accession>A0AAJ6BEY6</accession>
<keyword evidence="3 7" id="KW-1134">Transmembrane beta strand</keyword>
<reference evidence="11" key="1">
    <citation type="submission" date="2023-03" db="EMBL/GenBank/DDBJ databases">
        <title>Andean soil-derived lignocellulolytic bacterial consortium as a source of novel taxa and putative plastic-active enzymes.</title>
        <authorList>
            <person name="Diaz-Garcia L."/>
            <person name="Chuvochina M."/>
            <person name="Feuerriegel G."/>
            <person name="Bunk B."/>
            <person name="Sproer C."/>
            <person name="Streit W.R."/>
            <person name="Rodriguez L.M."/>
            <person name="Overmann J."/>
            <person name="Jimenez D.J."/>
        </authorList>
    </citation>
    <scope>NUCLEOTIDE SEQUENCE</scope>
    <source>
        <strain evidence="11">MAG 7</strain>
    </source>
</reference>
<evidence type="ECO:0000256" key="7">
    <source>
        <dbReference type="PROSITE-ProRule" id="PRU01360"/>
    </source>
</evidence>
<dbReference type="Pfam" id="PF13620">
    <property type="entry name" value="CarboxypepD_reg"/>
    <property type="match status" value="1"/>
</dbReference>
<dbReference type="SUPFAM" id="SSF56935">
    <property type="entry name" value="Porins"/>
    <property type="match status" value="1"/>
</dbReference>
<evidence type="ECO:0000256" key="1">
    <source>
        <dbReference type="ARBA" id="ARBA00004571"/>
    </source>
</evidence>
<feature type="transmembrane region" description="Helical" evidence="8">
    <location>
        <begin position="50"/>
        <end position="67"/>
    </location>
</feature>
<keyword evidence="5 7" id="KW-0472">Membrane</keyword>
<evidence type="ECO:0000259" key="9">
    <source>
        <dbReference type="Pfam" id="PF07660"/>
    </source>
</evidence>
<dbReference type="GO" id="GO:0009279">
    <property type="term" value="C:cell outer membrane"/>
    <property type="evidence" value="ECO:0007669"/>
    <property type="project" value="UniProtKB-SubCell"/>
</dbReference>
<dbReference type="AlphaFoldDB" id="A0AAJ6BEY6"/>
<evidence type="ECO:0000313" key="12">
    <source>
        <dbReference type="Proteomes" id="UP001220610"/>
    </source>
</evidence>
<evidence type="ECO:0000259" key="10">
    <source>
        <dbReference type="Pfam" id="PF07715"/>
    </source>
</evidence>
<evidence type="ECO:0000256" key="2">
    <source>
        <dbReference type="ARBA" id="ARBA00022448"/>
    </source>
</evidence>
<keyword evidence="8" id="KW-1133">Transmembrane helix</keyword>
<dbReference type="InterPro" id="IPR036942">
    <property type="entry name" value="Beta-barrel_TonB_sf"/>
</dbReference>
<dbReference type="Pfam" id="PF07715">
    <property type="entry name" value="Plug"/>
    <property type="match status" value="1"/>
</dbReference>
<comment type="subcellular location">
    <subcellularLocation>
        <location evidence="1 7">Cell outer membrane</location>
        <topology evidence="1 7">Multi-pass membrane protein</topology>
    </subcellularLocation>
</comment>
<evidence type="ECO:0000313" key="11">
    <source>
        <dbReference type="EMBL" id="WEK33682.1"/>
    </source>
</evidence>
<dbReference type="InterPro" id="IPR039426">
    <property type="entry name" value="TonB-dep_rcpt-like"/>
</dbReference>
<gene>
    <name evidence="11" type="ORF">P0Y53_14410</name>
</gene>
<evidence type="ECO:0000256" key="3">
    <source>
        <dbReference type="ARBA" id="ARBA00022452"/>
    </source>
</evidence>
<dbReference type="NCBIfam" id="TIGR04057">
    <property type="entry name" value="SusC_RagA_signa"/>
    <property type="match status" value="1"/>
</dbReference>
<dbReference type="Proteomes" id="UP001220610">
    <property type="component" value="Chromosome"/>
</dbReference>
<proteinExistence type="inferred from homology"/>